<evidence type="ECO:0000313" key="9">
    <source>
        <dbReference type="Proteomes" id="UP000189933"/>
    </source>
</evidence>
<dbReference type="InterPro" id="IPR006157">
    <property type="entry name" value="FolB_dom"/>
</dbReference>
<dbReference type="Gene3D" id="3.30.1130.10">
    <property type="match status" value="1"/>
</dbReference>
<evidence type="ECO:0000256" key="4">
    <source>
        <dbReference type="ARBA" id="ARBA00022909"/>
    </source>
</evidence>
<dbReference type="SUPFAM" id="SSF55620">
    <property type="entry name" value="Tetrahydrobiopterin biosynthesis enzymes-like"/>
    <property type="match status" value="1"/>
</dbReference>
<gene>
    <name evidence="8" type="ORF">SAMN02745885_02171</name>
</gene>
<sequence length="119" mass="13381">MDRILIRDIEFYGYHGVLPEEKRLGQRFAVDLDLYLALAPAGQEDNLERTVNYAEIVEKVVTLGQAKSFNLIEALAEAIAAEMLCYPVIEKVRVLVKKPQAPIPRPFGLVAVEIERSRG</sequence>
<keyword evidence="9" id="KW-1185">Reference proteome</keyword>
<comment type="catalytic activity">
    <reaction evidence="1 6">
        <text>7,8-dihydroneopterin = 6-hydroxymethyl-7,8-dihydropterin + glycolaldehyde</text>
        <dbReference type="Rhea" id="RHEA:10540"/>
        <dbReference type="ChEBI" id="CHEBI:17001"/>
        <dbReference type="ChEBI" id="CHEBI:17071"/>
        <dbReference type="ChEBI" id="CHEBI:44841"/>
        <dbReference type="EC" id="4.1.2.25"/>
    </reaction>
</comment>
<dbReference type="PANTHER" id="PTHR42844">
    <property type="entry name" value="DIHYDRONEOPTERIN ALDOLASE 1-RELATED"/>
    <property type="match status" value="1"/>
</dbReference>
<name>A0A1T4RKL5_9FIRM</name>
<evidence type="ECO:0000256" key="6">
    <source>
        <dbReference type="RuleBase" id="RU362079"/>
    </source>
</evidence>
<keyword evidence="4 6" id="KW-0289">Folate biosynthesis</keyword>
<comment type="pathway">
    <text evidence="2 6">Cofactor biosynthesis; tetrahydrofolate biosynthesis; 2-amino-4-hydroxy-6-hydroxymethyl-7,8-dihydropteridine diphosphate from 7,8-dihydroneopterin triphosphate: step 3/4.</text>
</comment>
<evidence type="ECO:0000313" key="8">
    <source>
        <dbReference type="EMBL" id="SKA16522.1"/>
    </source>
</evidence>
<dbReference type="GO" id="GO:0046654">
    <property type="term" value="P:tetrahydrofolate biosynthetic process"/>
    <property type="evidence" value="ECO:0007669"/>
    <property type="project" value="UniProtKB-UniRule"/>
</dbReference>
<dbReference type="AlphaFoldDB" id="A0A1T4RKL5"/>
<protein>
    <recommendedName>
        <fullName evidence="6">7,8-dihydroneopterin aldolase</fullName>
        <ecNumber evidence="6">4.1.2.25</ecNumber>
    </recommendedName>
</protein>
<dbReference type="CDD" id="cd00534">
    <property type="entry name" value="DHNA_DHNTPE"/>
    <property type="match status" value="1"/>
</dbReference>
<dbReference type="OrthoDB" id="9808041at2"/>
<dbReference type="InterPro" id="IPR006156">
    <property type="entry name" value="Dihydroneopterin_aldolase"/>
</dbReference>
<dbReference type="SMART" id="SM00905">
    <property type="entry name" value="FolB"/>
    <property type="match status" value="1"/>
</dbReference>
<comment type="function">
    <text evidence="6">Catalyzes the conversion of 7,8-dihydroneopterin to 6-hydroxymethyl-7,8-dihydropterin.</text>
</comment>
<comment type="similarity">
    <text evidence="3 6">Belongs to the DHNA family.</text>
</comment>
<dbReference type="FunFam" id="3.30.1130.10:FF:000003">
    <property type="entry name" value="7,8-dihydroneopterin aldolase"/>
    <property type="match status" value="1"/>
</dbReference>
<evidence type="ECO:0000256" key="5">
    <source>
        <dbReference type="ARBA" id="ARBA00023239"/>
    </source>
</evidence>
<dbReference type="EC" id="4.1.2.25" evidence="6"/>
<dbReference type="GO" id="GO:0005737">
    <property type="term" value="C:cytoplasm"/>
    <property type="evidence" value="ECO:0007669"/>
    <property type="project" value="TreeGrafter"/>
</dbReference>
<proteinExistence type="inferred from homology"/>
<reference evidence="9" key="1">
    <citation type="submission" date="2017-02" db="EMBL/GenBank/DDBJ databases">
        <authorList>
            <person name="Varghese N."/>
            <person name="Submissions S."/>
        </authorList>
    </citation>
    <scope>NUCLEOTIDE SEQUENCE [LARGE SCALE GENOMIC DNA]</scope>
    <source>
        <strain evidence="9">DSM 16521</strain>
    </source>
</reference>
<evidence type="ECO:0000256" key="2">
    <source>
        <dbReference type="ARBA" id="ARBA00005013"/>
    </source>
</evidence>
<dbReference type="GO" id="GO:0004150">
    <property type="term" value="F:dihydroneopterin aldolase activity"/>
    <property type="evidence" value="ECO:0007669"/>
    <property type="project" value="UniProtKB-UniRule"/>
</dbReference>
<dbReference type="GO" id="GO:0046656">
    <property type="term" value="P:folic acid biosynthetic process"/>
    <property type="evidence" value="ECO:0007669"/>
    <property type="project" value="UniProtKB-UniRule"/>
</dbReference>
<evidence type="ECO:0000256" key="1">
    <source>
        <dbReference type="ARBA" id="ARBA00001353"/>
    </source>
</evidence>
<dbReference type="Pfam" id="PF02152">
    <property type="entry name" value="FolB"/>
    <property type="match status" value="1"/>
</dbReference>
<keyword evidence="5 6" id="KW-0456">Lyase</keyword>
<dbReference type="NCBIfam" id="TIGR00525">
    <property type="entry name" value="folB"/>
    <property type="match status" value="1"/>
</dbReference>
<organism evidence="8 9">
    <name type="scientific">Carboxydocella sporoproducens DSM 16521</name>
    <dbReference type="NCBI Taxonomy" id="1121270"/>
    <lineage>
        <taxon>Bacteria</taxon>
        <taxon>Bacillati</taxon>
        <taxon>Bacillota</taxon>
        <taxon>Clostridia</taxon>
        <taxon>Eubacteriales</taxon>
        <taxon>Clostridiales Family XVI. Incertae Sedis</taxon>
        <taxon>Carboxydocella</taxon>
    </lineage>
</organism>
<accession>A0A1T4RKL5</accession>
<dbReference type="EMBL" id="FUXM01000032">
    <property type="protein sequence ID" value="SKA16522.1"/>
    <property type="molecule type" value="Genomic_DNA"/>
</dbReference>
<dbReference type="NCBIfam" id="TIGR00526">
    <property type="entry name" value="folB_dom"/>
    <property type="match status" value="1"/>
</dbReference>
<dbReference type="Proteomes" id="UP000189933">
    <property type="component" value="Unassembled WGS sequence"/>
</dbReference>
<evidence type="ECO:0000256" key="3">
    <source>
        <dbReference type="ARBA" id="ARBA00005708"/>
    </source>
</evidence>
<evidence type="ECO:0000259" key="7">
    <source>
        <dbReference type="SMART" id="SM00905"/>
    </source>
</evidence>
<dbReference type="InterPro" id="IPR043133">
    <property type="entry name" value="GTP-CH-I_C/QueF"/>
</dbReference>
<feature type="domain" description="Dihydroneopterin aldolase/epimerase" evidence="7">
    <location>
        <begin position="4"/>
        <end position="116"/>
    </location>
</feature>
<dbReference type="UniPathway" id="UPA00077">
    <property type="reaction ID" value="UER00154"/>
</dbReference>
<dbReference type="PANTHER" id="PTHR42844:SF1">
    <property type="entry name" value="DIHYDRONEOPTERIN ALDOLASE 1-RELATED"/>
    <property type="match status" value="1"/>
</dbReference>
<dbReference type="RefSeq" id="WP_078666183.1">
    <property type="nucleotide sequence ID" value="NZ_FUXM01000032.1"/>
</dbReference>